<proteinExistence type="predicted"/>
<reference evidence="6" key="1">
    <citation type="submission" date="2016-11" db="UniProtKB">
        <authorList>
            <consortium name="WormBaseParasite"/>
        </authorList>
    </citation>
    <scope>IDENTIFICATION</scope>
</reference>
<dbReference type="InterPro" id="IPR010987">
    <property type="entry name" value="Glutathione-S-Trfase_C-like"/>
</dbReference>
<reference evidence="3" key="2">
    <citation type="submission" date="2020-09" db="EMBL/GenBank/DDBJ databases">
        <authorList>
            <person name="Kikuchi T."/>
        </authorList>
    </citation>
    <scope>NUCLEOTIDE SEQUENCE</scope>
    <source>
        <strain evidence="3">Ka4C1</strain>
    </source>
</reference>
<dbReference type="PANTHER" id="PTHR11571">
    <property type="entry name" value="GLUTATHIONE S-TRANSFERASE"/>
    <property type="match status" value="1"/>
</dbReference>
<dbReference type="eggNOG" id="KOG1695">
    <property type="taxonomic scope" value="Eukaryota"/>
</dbReference>
<evidence type="ECO:0000313" key="3">
    <source>
        <dbReference type="EMBL" id="CAD5219697.1"/>
    </source>
</evidence>
<dbReference type="SUPFAM" id="SSF52833">
    <property type="entry name" value="Thioredoxin-like"/>
    <property type="match status" value="1"/>
</dbReference>
<dbReference type="InterPro" id="IPR050213">
    <property type="entry name" value="GST_superfamily"/>
</dbReference>
<dbReference type="InterPro" id="IPR036249">
    <property type="entry name" value="Thioredoxin-like_sf"/>
</dbReference>
<dbReference type="Proteomes" id="UP000582659">
    <property type="component" value="Unassembled WGS sequence"/>
</dbReference>
<dbReference type="PROSITE" id="PS50405">
    <property type="entry name" value="GST_CTER"/>
    <property type="match status" value="1"/>
</dbReference>
<dbReference type="CDD" id="cd03192">
    <property type="entry name" value="GST_C_Sigma_like"/>
    <property type="match status" value="1"/>
</dbReference>
<evidence type="ECO:0000313" key="5">
    <source>
        <dbReference type="Proteomes" id="UP000659654"/>
    </source>
</evidence>
<evidence type="ECO:0000313" key="4">
    <source>
        <dbReference type="Proteomes" id="UP000095284"/>
    </source>
</evidence>
<dbReference type="GO" id="GO:0004364">
    <property type="term" value="F:glutathione transferase activity"/>
    <property type="evidence" value="ECO:0007669"/>
    <property type="project" value="TreeGrafter"/>
</dbReference>
<dbReference type="WBParaSite" id="BXY_0458700.1">
    <property type="protein sequence ID" value="BXY_0458700.1"/>
    <property type="gene ID" value="BXY_0458700"/>
</dbReference>
<dbReference type="InterPro" id="IPR004046">
    <property type="entry name" value="GST_C"/>
</dbReference>
<dbReference type="InterPro" id="IPR004045">
    <property type="entry name" value="Glutathione_S-Trfase_N"/>
</dbReference>
<dbReference type="InterPro" id="IPR036282">
    <property type="entry name" value="Glutathione-S-Trfase_C_sf"/>
</dbReference>
<accession>A0A1I7RV26</accession>
<evidence type="ECO:0000259" key="2">
    <source>
        <dbReference type="PROSITE" id="PS50405"/>
    </source>
</evidence>
<dbReference type="Gene3D" id="3.40.30.10">
    <property type="entry name" value="Glutaredoxin"/>
    <property type="match status" value="1"/>
</dbReference>
<feature type="domain" description="GST C-terminal" evidence="2">
    <location>
        <begin position="85"/>
        <end position="213"/>
    </location>
</feature>
<dbReference type="GO" id="GO:0006749">
    <property type="term" value="P:glutathione metabolic process"/>
    <property type="evidence" value="ECO:0007669"/>
    <property type="project" value="TreeGrafter"/>
</dbReference>
<dbReference type="InterPro" id="IPR040079">
    <property type="entry name" value="Glutathione_S-Trfase"/>
</dbReference>
<protein>
    <submittedName>
        <fullName evidence="3">(pine wood nematode) hypothetical protein</fullName>
    </submittedName>
</protein>
<dbReference type="Pfam" id="PF14497">
    <property type="entry name" value="GST_C_3"/>
    <property type="match status" value="1"/>
</dbReference>
<dbReference type="SFLD" id="SFLDS00019">
    <property type="entry name" value="Glutathione_Transferase_(cytos"/>
    <property type="match status" value="1"/>
</dbReference>
<keyword evidence="5" id="KW-1185">Reference proteome</keyword>
<dbReference type="SMR" id="A0A1I7RV26"/>
<dbReference type="EMBL" id="CAJFDI010000003">
    <property type="protein sequence ID" value="CAD5219697.1"/>
    <property type="molecule type" value="Genomic_DNA"/>
</dbReference>
<dbReference type="PANTHER" id="PTHR11571:SF256">
    <property type="entry name" value="GST C-TERMINAL DOMAIN-CONTAINING PROTEIN-RELATED"/>
    <property type="match status" value="1"/>
</dbReference>
<dbReference type="OrthoDB" id="414243at2759"/>
<evidence type="ECO:0000259" key="1">
    <source>
        <dbReference type="PROSITE" id="PS50404"/>
    </source>
</evidence>
<dbReference type="PROSITE" id="PS50404">
    <property type="entry name" value="GST_NTER"/>
    <property type="match status" value="1"/>
</dbReference>
<name>A0A1I7RV26_BURXY</name>
<dbReference type="Proteomes" id="UP000659654">
    <property type="component" value="Unassembled WGS sequence"/>
</dbReference>
<dbReference type="AlphaFoldDB" id="A0A1I7RV26"/>
<organism evidence="4 6">
    <name type="scientific">Bursaphelenchus xylophilus</name>
    <name type="common">Pinewood nematode worm</name>
    <name type="synonym">Aphelenchoides xylophilus</name>
    <dbReference type="NCBI Taxonomy" id="6326"/>
    <lineage>
        <taxon>Eukaryota</taxon>
        <taxon>Metazoa</taxon>
        <taxon>Ecdysozoa</taxon>
        <taxon>Nematoda</taxon>
        <taxon>Chromadorea</taxon>
        <taxon>Rhabditida</taxon>
        <taxon>Tylenchina</taxon>
        <taxon>Tylenchomorpha</taxon>
        <taxon>Aphelenchoidea</taxon>
        <taxon>Aphelenchoididae</taxon>
        <taxon>Bursaphelenchus</taxon>
    </lineage>
</organism>
<feature type="domain" description="GST N-terminal" evidence="1">
    <location>
        <begin position="2"/>
        <end position="83"/>
    </location>
</feature>
<gene>
    <name evidence="3" type="ORF">BXYJ_LOCUS5808</name>
</gene>
<dbReference type="Proteomes" id="UP000095284">
    <property type="component" value="Unplaced"/>
</dbReference>
<dbReference type="SUPFAM" id="SSF47616">
    <property type="entry name" value="GST C-terminal domain-like"/>
    <property type="match status" value="1"/>
</dbReference>
<dbReference type="EMBL" id="CAJFCV020000003">
    <property type="protein sequence ID" value="CAG9105178.1"/>
    <property type="molecule type" value="Genomic_DNA"/>
</dbReference>
<evidence type="ECO:0000313" key="6">
    <source>
        <dbReference type="WBParaSite" id="BXY_0458700.1"/>
    </source>
</evidence>
<dbReference type="Gene3D" id="1.20.1050.10">
    <property type="match status" value="1"/>
</dbReference>
<sequence>MPSFELRYLNLNGKAESIRLLFEYLKVPYVDFRQDYLDYSKTKANPPLPRMPYLIVDDGSKALELCYTSVIMEYVAGLYGLLPESYKDQSLARLWGHRLDDYINELKPLYYSFLYTELFKTQNDAIKTVFYPTMMEDFSVLMEAQLTKNGTGFVVGNKLSWIDFYCAHFVELNMKLVPEANYAKFPKIQAHRELVFSLPELQDYLKTRKIEIL</sequence>